<accession>A0A1H2PV58</accession>
<keyword evidence="1" id="KW-1133">Transmembrane helix</keyword>
<dbReference type="AlphaFoldDB" id="A0A1H2PV58"/>
<dbReference type="Proteomes" id="UP000243719">
    <property type="component" value="Unassembled WGS sequence"/>
</dbReference>
<gene>
    <name evidence="2" type="ORF">SAMN05216551_11582</name>
</gene>
<proteinExistence type="predicted"/>
<dbReference type="EMBL" id="FNLO01000015">
    <property type="protein sequence ID" value="SDV51170.1"/>
    <property type="molecule type" value="Genomic_DNA"/>
</dbReference>
<evidence type="ECO:0000313" key="2">
    <source>
        <dbReference type="EMBL" id="SDV51170.1"/>
    </source>
</evidence>
<reference evidence="3" key="1">
    <citation type="submission" date="2016-09" db="EMBL/GenBank/DDBJ databases">
        <authorList>
            <person name="Varghese N."/>
            <person name="Submissions S."/>
        </authorList>
    </citation>
    <scope>NUCLEOTIDE SEQUENCE [LARGE SCALE GENOMIC DNA]</scope>
    <source>
        <strain evidence="3">JS23</strain>
    </source>
</reference>
<evidence type="ECO:0000313" key="3">
    <source>
        <dbReference type="Proteomes" id="UP000243719"/>
    </source>
</evidence>
<keyword evidence="3" id="KW-1185">Reference proteome</keyword>
<feature type="transmembrane region" description="Helical" evidence="1">
    <location>
        <begin position="40"/>
        <end position="62"/>
    </location>
</feature>
<name>A0A1H2PV58_9BURK</name>
<sequence length="71" mass="7404">MARTLSRNGTRRVPGAKGCAAPAATMVWGERTIRITMGAAMILALLIAMAVVLALAPMWAAAVATAPRPRM</sequence>
<evidence type="ECO:0000256" key="1">
    <source>
        <dbReference type="SAM" id="Phobius"/>
    </source>
</evidence>
<organism evidence="2 3">
    <name type="scientific">Chitinasiproducens palmae</name>
    <dbReference type="NCBI Taxonomy" id="1770053"/>
    <lineage>
        <taxon>Bacteria</taxon>
        <taxon>Pseudomonadati</taxon>
        <taxon>Pseudomonadota</taxon>
        <taxon>Betaproteobacteria</taxon>
        <taxon>Burkholderiales</taxon>
        <taxon>Burkholderiaceae</taxon>
        <taxon>Chitinasiproducens</taxon>
    </lineage>
</organism>
<keyword evidence="1" id="KW-0812">Transmembrane</keyword>
<keyword evidence="1" id="KW-0472">Membrane</keyword>
<protein>
    <submittedName>
        <fullName evidence="2">Uncharacterized protein</fullName>
    </submittedName>
</protein>